<dbReference type="AlphaFoldDB" id="A0A0J7HZ97"/>
<dbReference type="Pfam" id="PF08843">
    <property type="entry name" value="AbiEii"/>
    <property type="match status" value="1"/>
</dbReference>
<sequence length="233" mass="27134">MLYKETVSREMWELLQELMKDGKFKDYILVGGTALSLKIGHRKSVDIDLFTTKDFDSQEMLYYLNQKYGAVIPESRLFTNTVLTHINDIKVDIVTHKYPLLNPIEMSEGIRMISNEDIGAMKLHAIFQSGKRLKDFVDMYFLLEEKSLKDYLQAYEKKYDGHDFLAAYALSFFGNIDFDKAFDVSMMKGKENNWPRMSERLKKAAVNPELKFEIKLKQENGKKPPGKGKGFRR</sequence>
<reference evidence="1 2" key="1">
    <citation type="journal article" date="2013" name="Int. J. Syst. Evol. Microbiol.">
        <title>Chryseobacterium angstadtii sp. nov., isolated from a newt tank.</title>
        <authorList>
            <person name="Kirk K.E."/>
            <person name="Hoffman J.A."/>
            <person name="Smith K.A."/>
            <person name="Strahan B.L."/>
            <person name="Failor K.C."/>
            <person name="Krebs J.E."/>
            <person name="Gale A.N."/>
            <person name="Do T.D."/>
            <person name="Sontag T.C."/>
            <person name="Batties A.M."/>
            <person name="Mistiszyn K."/>
            <person name="Newman J.D."/>
        </authorList>
    </citation>
    <scope>NUCLEOTIDE SEQUENCE [LARGE SCALE GENOMIC DNA]</scope>
    <source>
        <strain evidence="1 2">KM</strain>
    </source>
</reference>
<evidence type="ECO:0008006" key="3">
    <source>
        <dbReference type="Google" id="ProtNLM"/>
    </source>
</evidence>
<dbReference type="RefSeq" id="WP_048508609.1">
    <property type="nucleotide sequence ID" value="NZ_LFND01000007.1"/>
</dbReference>
<dbReference type="EMBL" id="LFND01000007">
    <property type="protein sequence ID" value="KMQ59548.1"/>
    <property type="molecule type" value="Genomic_DNA"/>
</dbReference>
<dbReference type="OrthoDB" id="9796281at2"/>
<dbReference type="InterPro" id="IPR014942">
    <property type="entry name" value="AbiEii"/>
</dbReference>
<comment type="caution">
    <text evidence="1">The sequence shown here is derived from an EMBL/GenBank/DDBJ whole genome shotgun (WGS) entry which is preliminary data.</text>
</comment>
<dbReference type="STRING" id="558151.ACM46_20960"/>
<proteinExistence type="predicted"/>
<evidence type="ECO:0000313" key="1">
    <source>
        <dbReference type="EMBL" id="KMQ59548.1"/>
    </source>
</evidence>
<organism evidence="1 2">
    <name type="scientific">Chryseobacterium angstadtii</name>
    <dbReference type="NCBI Taxonomy" id="558151"/>
    <lineage>
        <taxon>Bacteria</taxon>
        <taxon>Pseudomonadati</taxon>
        <taxon>Bacteroidota</taxon>
        <taxon>Flavobacteriia</taxon>
        <taxon>Flavobacteriales</taxon>
        <taxon>Weeksellaceae</taxon>
        <taxon>Chryseobacterium group</taxon>
        <taxon>Chryseobacterium</taxon>
    </lineage>
</organism>
<evidence type="ECO:0000313" key="2">
    <source>
        <dbReference type="Proteomes" id="UP000036261"/>
    </source>
</evidence>
<protein>
    <recommendedName>
        <fullName evidence="3">Nucleotidyltransferase</fullName>
    </recommendedName>
</protein>
<accession>A0A0J7HZ97</accession>
<gene>
    <name evidence="1" type="ORF">ACM46_20960</name>
</gene>
<dbReference type="Proteomes" id="UP000036261">
    <property type="component" value="Unassembled WGS sequence"/>
</dbReference>
<dbReference type="PATRIC" id="fig|558151.6.peg.4402"/>
<dbReference type="Gene3D" id="3.10.450.620">
    <property type="entry name" value="JHP933, nucleotidyltransferase-like core domain"/>
    <property type="match status" value="1"/>
</dbReference>
<name>A0A0J7HZ97_9FLAO</name>
<keyword evidence="2" id="KW-1185">Reference proteome</keyword>